<evidence type="ECO:0000256" key="5">
    <source>
        <dbReference type="ARBA" id="ARBA00022741"/>
    </source>
</evidence>
<evidence type="ECO:0000256" key="1">
    <source>
        <dbReference type="ARBA" id="ARBA00000815"/>
    </source>
</evidence>
<dbReference type="Pfam" id="PF05822">
    <property type="entry name" value="UMPH-1"/>
    <property type="match status" value="1"/>
</dbReference>
<protein>
    <recommendedName>
        <fullName evidence="3 9">5'-nucleotidase</fullName>
        <ecNumber evidence="3 9">3.1.3.5</ecNumber>
    </recommendedName>
</protein>
<dbReference type="GO" id="GO:0005737">
    <property type="term" value="C:cytoplasm"/>
    <property type="evidence" value="ECO:0007669"/>
    <property type="project" value="UniProtKB-SubCell"/>
</dbReference>
<sequence length="299" mass="34439">MCSILSNILQRYEKPEAVKIKNPERVEELIKNMAADGPGALQMITDFDMTLTRFHQDGEKCDTCHGILHSSSLMSEEFKKRSQDLFNKYYPIEIDHTMTVEEKIPYMLKWYEESHETLTTFPFEKKHLTEMVKTSRILFRDGAVEMLEALNEKQVPVMVFSAGVGDILEEVLRKFNSYHSNTKVVSNSMEFNDEGRLIGFKGPLIHMFNKNEKAIRQSQPKYFENLSHRGNVLLLGDSLGDVDMVEGVMEPGAVIKIGFLNTKIEERLESFMNSFDIVLIDDQSMDFINLILTHVLKLK</sequence>
<keyword evidence="8 9" id="KW-0546">Nucleotide metabolism</keyword>
<comment type="similarity">
    <text evidence="2 9">Belongs to the pyrimidine 5'-nucleotidase family.</text>
</comment>
<dbReference type="NCBIfam" id="TIGR01544">
    <property type="entry name" value="HAD-SF-IE"/>
    <property type="match status" value="1"/>
</dbReference>
<keyword evidence="9" id="KW-0963">Cytoplasm</keyword>
<evidence type="ECO:0000256" key="9">
    <source>
        <dbReference type="RuleBase" id="RU361276"/>
    </source>
</evidence>
<dbReference type="AlphaFoldDB" id="A0A8J2KQS9"/>
<dbReference type="SFLD" id="SFLDG01128">
    <property type="entry name" value="C1.4:_5'-Nucleotidase_Like"/>
    <property type="match status" value="1"/>
</dbReference>
<dbReference type="EMBL" id="CAJVCH010490210">
    <property type="protein sequence ID" value="CAG7820792.1"/>
    <property type="molecule type" value="Genomic_DNA"/>
</dbReference>
<accession>A0A8J2KQS9</accession>
<evidence type="ECO:0000256" key="7">
    <source>
        <dbReference type="ARBA" id="ARBA00022842"/>
    </source>
</evidence>
<evidence type="ECO:0000256" key="8">
    <source>
        <dbReference type="ARBA" id="ARBA00023080"/>
    </source>
</evidence>
<evidence type="ECO:0000256" key="2">
    <source>
        <dbReference type="ARBA" id="ARBA00008389"/>
    </source>
</evidence>
<keyword evidence="4" id="KW-0479">Metal-binding</keyword>
<evidence type="ECO:0000313" key="10">
    <source>
        <dbReference type="EMBL" id="CAG7820792.1"/>
    </source>
</evidence>
<keyword evidence="5 9" id="KW-0547">Nucleotide-binding</keyword>
<organism evidence="10 11">
    <name type="scientific">Allacma fusca</name>
    <dbReference type="NCBI Taxonomy" id="39272"/>
    <lineage>
        <taxon>Eukaryota</taxon>
        <taxon>Metazoa</taxon>
        <taxon>Ecdysozoa</taxon>
        <taxon>Arthropoda</taxon>
        <taxon>Hexapoda</taxon>
        <taxon>Collembola</taxon>
        <taxon>Symphypleona</taxon>
        <taxon>Sminthuridae</taxon>
        <taxon>Allacma</taxon>
    </lineage>
</organism>
<comment type="caution">
    <text evidence="10">The sequence shown here is derived from an EMBL/GenBank/DDBJ whole genome shotgun (WGS) entry which is preliminary data.</text>
</comment>
<dbReference type="GO" id="GO:0000166">
    <property type="term" value="F:nucleotide binding"/>
    <property type="evidence" value="ECO:0007669"/>
    <property type="project" value="UniProtKB-KW"/>
</dbReference>
<evidence type="ECO:0000256" key="3">
    <source>
        <dbReference type="ARBA" id="ARBA00012643"/>
    </source>
</evidence>
<dbReference type="GO" id="GO:0008253">
    <property type="term" value="F:5'-nucleotidase activity"/>
    <property type="evidence" value="ECO:0007669"/>
    <property type="project" value="UniProtKB-EC"/>
</dbReference>
<dbReference type="EC" id="3.1.3.5" evidence="3 9"/>
<comment type="catalytic activity">
    <reaction evidence="1 9">
        <text>a ribonucleoside 5'-phosphate + H2O = a ribonucleoside + phosphate</text>
        <dbReference type="Rhea" id="RHEA:12484"/>
        <dbReference type="ChEBI" id="CHEBI:15377"/>
        <dbReference type="ChEBI" id="CHEBI:18254"/>
        <dbReference type="ChEBI" id="CHEBI:43474"/>
        <dbReference type="ChEBI" id="CHEBI:58043"/>
        <dbReference type="EC" id="3.1.3.5"/>
    </reaction>
</comment>
<dbReference type="InterPro" id="IPR006434">
    <property type="entry name" value="Pyrimidine_nucleotidase_eu"/>
</dbReference>
<dbReference type="FunFam" id="3.40.50.1000:FF:000032">
    <property type="entry name" value="Cytosolic 5-nucleotidase 3-like"/>
    <property type="match status" value="1"/>
</dbReference>
<dbReference type="GO" id="GO:0000287">
    <property type="term" value="F:magnesium ion binding"/>
    <property type="evidence" value="ECO:0007669"/>
    <property type="project" value="InterPro"/>
</dbReference>
<dbReference type="Proteomes" id="UP000708208">
    <property type="component" value="Unassembled WGS sequence"/>
</dbReference>
<evidence type="ECO:0000256" key="4">
    <source>
        <dbReference type="ARBA" id="ARBA00022723"/>
    </source>
</evidence>
<name>A0A8J2KQS9_9HEXA</name>
<reference evidence="10" key="1">
    <citation type="submission" date="2021-06" db="EMBL/GenBank/DDBJ databases">
        <authorList>
            <person name="Hodson N. C."/>
            <person name="Mongue J. A."/>
            <person name="Jaron S. K."/>
        </authorList>
    </citation>
    <scope>NUCLEOTIDE SEQUENCE</scope>
</reference>
<dbReference type="OrthoDB" id="10014216at2759"/>
<keyword evidence="7" id="KW-0460">Magnesium</keyword>
<dbReference type="PANTHER" id="PTHR13045">
    <property type="entry name" value="5'-NUCLEOTIDASE"/>
    <property type="match status" value="1"/>
</dbReference>
<proteinExistence type="inferred from homology"/>
<evidence type="ECO:0000313" key="11">
    <source>
        <dbReference type="Proteomes" id="UP000708208"/>
    </source>
</evidence>
<keyword evidence="6 9" id="KW-0378">Hydrolase</keyword>
<evidence type="ECO:0000256" key="6">
    <source>
        <dbReference type="ARBA" id="ARBA00022801"/>
    </source>
</evidence>
<keyword evidence="11" id="KW-1185">Reference proteome</keyword>
<dbReference type="PANTHER" id="PTHR13045:SF0">
    <property type="entry name" value="7-METHYLGUANOSINE PHOSPHATE-SPECIFIC 5'-NUCLEOTIDASE"/>
    <property type="match status" value="1"/>
</dbReference>
<gene>
    <name evidence="10" type="ORF">AFUS01_LOCUS31163</name>
</gene>
<dbReference type="GO" id="GO:0009117">
    <property type="term" value="P:nucleotide metabolic process"/>
    <property type="evidence" value="ECO:0007669"/>
    <property type="project" value="UniProtKB-KW"/>
</dbReference>
<dbReference type="FunFam" id="1.10.150.340:FF:000001">
    <property type="entry name" value="Cytosolic 5-nucleotidase 3-like"/>
    <property type="match status" value="1"/>
</dbReference>
<dbReference type="SFLD" id="SFLDS00003">
    <property type="entry name" value="Haloacid_Dehalogenase"/>
    <property type="match status" value="1"/>
</dbReference>
<comment type="subcellular location">
    <subcellularLocation>
        <location evidence="9">Cytoplasm</location>
    </subcellularLocation>
</comment>